<protein>
    <submittedName>
        <fullName evidence="1">Uncharacterized protein</fullName>
    </submittedName>
</protein>
<name>A0ACC1TU55_9AGAR</name>
<reference evidence="1" key="1">
    <citation type="submission" date="2022-09" db="EMBL/GenBank/DDBJ databases">
        <title>A Global Phylogenomic Analysis of the Shiitake Genus Lentinula.</title>
        <authorList>
            <consortium name="DOE Joint Genome Institute"/>
            <person name="Sierra-Patev S."/>
            <person name="Min B."/>
            <person name="Naranjo-Ortiz M."/>
            <person name="Looney B."/>
            <person name="Konkel Z."/>
            <person name="Slot J.C."/>
            <person name="Sakamoto Y."/>
            <person name="Steenwyk J.L."/>
            <person name="Rokas A."/>
            <person name="Carro J."/>
            <person name="Camarero S."/>
            <person name="Ferreira P."/>
            <person name="Molpeceres G."/>
            <person name="Ruiz-Duenas F.J."/>
            <person name="Serrano A."/>
            <person name="Henrissat B."/>
            <person name="Drula E."/>
            <person name="Hughes K.W."/>
            <person name="Mata J.L."/>
            <person name="Ishikawa N.K."/>
            <person name="Vargas-Isla R."/>
            <person name="Ushijima S."/>
            <person name="Smith C.A."/>
            <person name="Ahrendt S."/>
            <person name="Andreopoulos W."/>
            <person name="He G."/>
            <person name="Labutti K."/>
            <person name="Lipzen A."/>
            <person name="Ng V."/>
            <person name="Riley R."/>
            <person name="Sandor L."/>
            <person name="Barry K."/>
            <person name="Martinez A.T."/>
            <person name="Xiao Y."/>
            <person name="Gibbons J.G."/>
            <person name="Terashima K."/>
            <person name="Grigoriev I.V."/>
            <person name="Hibbett D.S."/>
        </authorList>
    </citation>
    <scope>NUCLEOTIDE SEQUENCE</scope>
    <source>
        <strain evidence="1">TMI1499</strain>
    </source>
</reference>
<evidence type="ECO:0000313" key="1">
    <source>
        <dbReference type="EMBL" id="KAJ3808005.1"/>
    </source>
</evidence>
<sequence length="574" mass="65043">MSLTNTLEPILRLRTIVDFPKVRERLRGPAAQSPELLATQLHNVEADQIDCDAEVHRLQSEIHRLQSHIAFLQNQQHHLADYKVCLHSLKSPIRRLPSEIMLCIFDFACDMNYITSHSLRIIPALALKNVCSYWRDLTQSCPQLWSRIYIKRSKFPHRLPGSPILNLFLESSQQHPLTLEVADFRSYRVTDYWVAVCALLNAHHSRWQKTSFILTSDSRRELFGGIIGKTHPILETFALNDNGLAHSETVFNQFLNSPRSRSLSVLSLRTPSMAELQNTRVAWAKLTTLDIQSWDRELGNVLNICSNLRELRIRTSLFAPPPNFVTKNSSVQTLSLSSYRHMIQGQPALPSPLEVILVSLTLPSLSSLHIRGIGGWGRPGGRPGGNHTWPRDKMNDFLTSSSSNLTNLRIERYPITDSDLIDLLHRLPSLLHLVVDDSKSLITPITLCLVRDLHAFRPGATSGHFGAIPLRRLQSISLTFNGVDSEKRSYGDFDKAFVDMVSSRWFPEKYARVYGLGSTSGTSHDPEGGVACLRSVVMRFPKRDVPKRIYQPLKYFEEEGMQVTIIVKGSFLDL</sequence>
<dbReference type="EMBL" id="MU795255">
    <property type="protein sequence ID" value="KAJ3808005.1"/>
    <property type="molecule type" value="Genomic_DNA"/>
</dbReference>
<comment type="caution">
    <text evidence="1">The sequence shown here is derived from an EMBL/GenBank/DDBJ whole genome shotgun (WGS) entry which is preliminary data.</text>
</comment>
<gene>
    <name evidence="1" type="ORF">F5876DRAFT_79152</name>
</gene>
<keyword evidence="2" id="KW-1185">Reference proteome</keyword>
<dbReference type="Proteomes" id="UP001163835">
    <property type="component" value="Unassembled WGS sequence"/>
</dbReference>
<accession>A0ACC1TU55</accession>
<evidence type="ECO:0000313" key="2">
    <source>
        <dbReference type="Proteomes" id="UP001163835"/>
    </source>
</evidence>
<proteinExistence type="predicted"/>
<organism evidence="1 2">
    <name type="scientific">Lentinula aff. lateritia</name>
    <dbReference type="NCBI Taxonomy" id="2804960"/>
    <lineage>
        <taxon>Eukaryota</taxon>
        <taxon>Fungi</taxon>
        <taxon>Dikarya</taxon>
        <taxon>Basidiomycota</taxon>
        <taxon>Agaricomycotina</taxon>
        <taxon>Agaricomycetes</taxon>
        <taxon>Agaricomycetidae</taxon>
        <taxon>Agaricales</taxon>
        <taxon>Marasmiineae</taxon>
        <taxon>Omphalotaceae</taxon>
        <taxon>Lentinula</taxon>
    </lineage>
</organism>